<evidence type="ECO:0000313" key="9">
    <source>
        <dbReference type="Proteomes" id="UP001223646"/>
    </source>
</evidence>
<reference evidence="8" key="1">
    <citation type="submission" date="2023-05" db="EMBL/GenBank/DDBJ databases">
        <authorList>
            <person name="Du J."/>
        </authorList>
    </citation>
    <scope>NUCLEOTIDE SEQUENCE</scope>
    <source>
        <strain evidence="8">UMB1064</strain>
    </source>
</reference>
<dbReference type="PANTHER" id="PTHR36115:SF6">
    <property type="entry name" value="PROLINE-RICH ANTIGEN HOMOLOG"/>
    <property type="match status" value="1"/>
</dbReference>
<dbReference type="Pfam" id="PF06271">
    <property type="entry name" value="RDD"/>
    <property type="match status" value="1"/>
</dbReference>
<organism evidence="8 9">
    <name type="scientific">Corynebacterium amycolatum</name>
    <dbReference type="NCBI Taxonomy" id="43765"/>
    <lineage>
        <taxon>Bacteria</taxon>
        <taxon>Bacillati</taxon>
        <taxon>Actinomycetota</taxon>
        <taxon>Actinomycetes</taxon>
        <taxon>Mycobacteriales</taxon>
        <taxon>Corynebacteriaceae</taxon>
        <taxon>Corynebacterium</taxon>
    </lineage>
</organism>
<dbReference type="PANTHER" id="PTHR36115">
    <property type="entry name" value="PROLINE-RICH ANTIGEN HOMOLOG-RELATED"/>
    <property type="match status" value="1"/>
</dbReference>
<accession>A0AAW9SNW3</accession>
<dbReference type="GO" id="GO:0005886">
    <property type="term" value="C:plasma membrane"/>
    <property type="evidence" value="ECO:0007669"/>
    <property type="project" value="UniProtKB-SubCell"/>
</dbReference>
<keyword evidence="2" id="KW-1003">Cell membrane</keyword>
<feature type="transmembrane region" description="Helical" evidence="6">
    <location>
        <begin position="131"/>
        <end position="152"/>
    </location>
</feature>
<sequence length="172" mass="18888">MEEKHSWLDGPQIPGEFDNPDKLSDYPGQALGLAPDGPGSQATLMRRVGGILIDWIISLMIAGAFSMFFGPSEAQIDQFGDSFIAWQSFLATYSPVVFLIIGTVSVWLFARTPGQWMMKMGVARVDKPSERVGFVRAFFRSLLTLFLLPPAITDSDMRGMHDRATGTAVILG</sequence>
<reference evidence="8" key="2">
    <citation type="submission" date="2024-05" db="EMBL/GenBank/DDBJ databases">
        <authorList>
            <person name="Wolfe A."/>
        </authorList>
    </citation>
    <scope>NUCLEOTIDE SEQUENCE</scope>
    <source>
        <strain evidence="8">UMB1064</strain>
    </source>
</reference>
<evidence type="ECO:0000256" key="2">
    <source>
        <dbReference type="ARBA" id="ARBA00022475"/>
    </source>
</evidence>
<name>A0AAW9SNW3_CORAY</name>
<dbReference type="InterPro" id="IPR051791">
    <property type="entry name" value="Pra-immunoreactive"/>
</dbReference>
<evidence type="ECO:0000259" key="7">
    <source>
        <dbReference type="Pfam" id="PF06271"/>
    </source>
</evidence>
<evidence type="ECO:0000256" key="4">
    <source>
        <dbReference type="ARBA" id="ARBA00022989"/>
    </source>
</evidence>
<evidence type="ECO:0000256" key="6">
    <source>
        <dbReference type="SAM" id="Phobius"/>
    </source>
</evidence>
<proteinExistence type="predicted"/>
<dbReference type="AlphaFoldDB" id="A0AAW9SNW3"/>
<dbReference type="RefSeq" id="WP_049192901.1">
    <property type="nucleotide sequence ID" value="NZ_JAIUSU010000002.1"/>
</dbReference>
<dbReference type="InterPro" id="IPR016795">
    <property type="entry name" value="UCP021697"/>
</dbReference>
<evidence type="ECO:0000313" key="8">
    <source>
        <dbReference type="EMBL" id="MEO3716775.1"/>
    </source>
</evidence>
<feature type="domain" description="RDD" evidence="7">
    <location>
        <begin position="42"/>
        <end position="147"/>
    </location>
</feature>
<evidence type="ECO:0000256" key="5">
    <source>
        <dbReference type="ARBA" id="ARBA00023136"/>
    </source>
</evidence>
<dbReference type="PIRSF" id="PIRSF021697">
    <property type="entry name" value="UCP021697"/>
    <property type="match status" value="1"/>
</dbReference>
<evidence type="ECO:0000256" key="1">
    <source>
        <dbReference type="ARBA" id="ARBA00004651"/>
    </source>
</evidence>
<keyword evidence="3 6" id="KW-0812">Transmembrane</keyword>
<keyword evidence="5 6" id="KW-0472">Membrane</keyword>
<dbReference type="Proteomes" id="UP001223646">
    <property type="component" value="Unassembled WGS sequence"/>
</dbReference>
<evidence type="ECO:0000256" key="3">
    <source>
        <dbReference type="ARBA" id="ARBA00022692"/>
    </source>
</evidence>
<gene>
    <name evidence="8" type="ORF">QP460_004145</name>
</gene>
<feature type="transmembrane region" description="Helical" evidence="6">
    <location>
        <begin position="90"/>
        <end position="110"/>
    </location>
</feature>
<feature type="transmembrane region" description="Helical" evidence="6">
    <location>
        <begin position="51"/>
        <end position="70"/>
    </location>
</feature>
<dbReference type="InterPro" id="IPR010432">
    <property type="entry name" value="RDD"/>
</dbReference>
<dbReference type="EMBL" id="JASOOY020000011">
    <property type="protein sequence ID" value="MEO3716775.1"/>
    <property type="molecule type" value="Genomic_DNA"/>
</dbReference>
<comment type="subcellular location">
    <subcellularLocation>
        <location evidence="1">Cell membrane</location>
        <topology evidence="1">Multi-pass membrane protein</topology>
    </subcellularLocation>
</comment>
<protein>
    <submittedName>
        <fullName evidence="8">RDD family protein</fullName>
    </submittedName>
</protein>
<comment type="caution">
    <text evidence="8">The sequence shown here is derived from an EMBL/GenBank/DDBJ whole genome shotgun (WGS) entry which is preliminary data.</text>
</comment>
<keyword evidence="4 6" id="KW-1133">Transmembrane helix</keyword>